<evidence type="ECO:0000259" key="4">
    <source>
        <dbReference type="PROSITE" id="PS50061"/>
    </source>
</evidence>
<keyword evidence="6" id="KW-1185">Reference proteome</keyword>
<proteinExistence type="inferred from homology"/>
<dbReference type="PANTHER" id="PTHR11849:SF190">
    <property type="entry name" value="ETS-DOMAIN PROTEIN"/>
    <property type="match status" value="1"/>
</dbReference>
<keyword evidence="2 3" id="KW-0238">DNA-binding</keyword>
<reference evidence="5 6" key="1">
    <citation type="submission" date="2024-11" db="EMBL/GenBank/DDBJ databases">
        <title>Chromosome-level genome assembly of the freshwater bivalve Anodonta woodiana.</title>
        <authorList>
            <person name="Chen X."/>
        </authorList>
    </citation>
    <scope>NUCLEOTIDE SEQUENCE [LARGE SCALE GENOMIC DNA]</scope>
    <source>
        <strain evidence="5">MN2024</strain>
        <tissue evidence="5">Gills</tissue>
    </source>
</reference>
<evidence type="ECO:0000256" key="2">
    <source>
        <dbReference type="ARBA" id="ARBA00023125"/>
    </source>
</evidence>
<dbReference type="SMART" id="SM00413">
    <property type="entry name" value="ETS"/>
    <property type="match status" value="1"/>
</dbReference>
<dbReference type="PRINTS" id="PR00454">
    <property type="entry name" value="ETSDOMAIN"/>
</dbReference>
<dbReference type="GO" id="GO:0003677">
    <property type="term" value="F:DNA binding"/>
    <property type="evidence" value="ECO:0007669"/>
    <property type="project" value="UniProtKB-KW"/>
</dbReference>
<comment type="subcellular location">
    <subcellularLocation>
        <location evidence="3">Nucleus</location>
    </subcellularLocation>
</comment>
<dbReference type="AlphaFoldDB" id="A0ABD3U197"/>
<dbReference type="PROSITE" id="PS50061">
    <property type="entry name" value="ETS_DOMAIN_3"/>
    <property type="match status" value="1"/>
</dbReference>
<comment type="caution">
    <text evidence="5">The sequence shown here is derived from an EMBL/GenBank/DDBJ whole genome shotgun (WGS) entry which is preliminary data.</text>
</comment>
<dbReference type="GO" id="GO:0005634">
    <property type="term" value="C:nucleus"/>
    <property type="evidence" value="ECO:0007669"/>
    <property type="project" value="UniProtKB-SubCell"/>
</dbReference>
<comment type="similarity">
    <text evidence="1 3">Belongs to the ETS family.</text>
</comment>
<evidence type="ECO:0000313" key="5">
    <source>
        <dbReference type="EMBL" id="KAL3843050.1"/>
    </source>
</evidence>
<evidence type="ECO:0000256" key="1">
    <source>
        <dbReference type="ARBA" id="ARBA00005562"/>
    </source>
</evidence>
<dbReference type="Pfam" id="PF00178">
    <property type="entry name" value="Ets"/>
    <property type="match status" value="1"/>
</dbReference>
<dbReference type="Gene3D" id="1.10.10.10">
    <property type="entry name" value="Winged helix-like DNA-binding domain superfamily/Winged helix DNA-binding domain"/>
    <property type="match status" value="1"/>
</dbReference>
<evidence type="ECO:0000313" key="6">
    <source>
        <dbReference type="Proteomes" id="UP001634394"/>
    </source>
</evidence>
<evidence type="ECO:0000256" key="3">
    <source>
        <dbReference type="RuleBase" id="RU004019"/>
    </source>
</evidence>
<gene>
    <name evidence="5" type="ORF">ACJMK2_021007</name>
</gene>
<dbReference type="PANTHER" id="PTHR11849">
    <property type="entry name" value="ETS"/>
    <property type="match status" value="1"/>
</dbReference>
<accession>A0ABD3U197</accession>
<dbReference type="Proteomes" id="UP001634394">
    <property type="component" value="Unassembled WGS sequence"/>
</dbReference>
<dbReference type="InterPro" id="IPR036388">
    <property type="entry name" value="WH-like_DNA-bd_sf"/>
</dbReference>
<organism evidence="5 6">
    <name type="scientific">Sinanodonta woodiana</name>
    <name type="common">Chinese pond mussel</name>
    <name type="synonym">Anodonta woodiana</name>
    <dbReference type="NCBI Taxonomy" id="1069815"/>
    <lineage>
        <taxon>Eukaryota</taxon>
        <taxon>Metazoa</taxon>
        <taxon>Spiralia</taxon>
        <taxon>Lophotrochozoa</taxon>
        <taxon>Mollusca</taxon>
        <taxon>Bivalvia</taxon>
        <taxon>Autobranchia</taxon>
        <taxon>Heteroconchia</taxon>
        <taxon>Palaeoheterodonta</taxon>
        <taxon>Unionida</taxon>
        <taxon>Unionoidea</taxon>
        <taxon>Unionidae</taxon>
        <taxon>Unioninae</taxon>
        <taxon>Sinanodonta</taxon>
    </lineage>
</organism>
<dbReference type="EMBL" id="JBJQND010000017">
    <property type="protein sequence ID" value="KAL3843050.1"/>
    <property type="molecule type" value="Genomic_DNA"/>
</dbReference>
<name>A0ABD3U197_SINWO</name>
<keyword evidence="3" id="KW-0539">Nucleus</keyword>
<sequence>MHEEVRLKYGVTFQSSAQFIHKREPIREVNISRCRLLVSNATRNIRINLTTLSSSKLQANPNVFQNIKLFFEDIENHCIISADSMERNRMDDIQTYFNEECLINKQHEEIVFNIGGFMYPVDLNVDFNIGDRCDFPELQRAQYSQVPAGDIPAKEWGDLSCVKNGIQAGQRINDVLTPLPQYSTPCTSSISNVSTQVRHIDQCTSAYDDSYFRPNPLICSCSRSGKQRIRGCRLWEFLRNLLRDPRFNPSYICWENEAERQFRIVKSKELATLWGSKKGNAKMTYEKLSRAMRYYYKRKVLAPVIGKRLVYSFGPRADLTPC</sequence>
<dbReference type="InterPro" id="IPR000418">
    <property type="entry name" value="Ets_dom"/>
</dbReference>
<feature type="domain" description="ETS" evidence="4">
    <location>
        <begin position="232"/>
        <end position="314"/>
    </location>
</feature>
<dbReference type="SUPFAM" id="SSF46785">
    <property type="entry name" value="Winged helix' DNA-binding domain"/>
    <property type="match status" value="1"/>
</dbReference>
<dbReference type="InterPro" id="IPR036390">
    <property type="entry name" value="WH_DNA-bd_sf"/>
</dbReference>
<protein>
    <recommendedName>
        <fullName evidence="4">ETS domain-containing protein</fullName>
    </recommendedName>
</protein>
<dbReference type="InterPro" id="IPR046328">
    <property type="entry name" value="ETS_fam"/>
</dbReference>